<dbReference type="PANTHER" id="PTHR36442:SF1">
    <property type="entry name" value="CYCLIC-DI-AMP PHOSPHODIESTERASE PGPH"/>
    <property type="match status" value="1"/>
</dbReference>
<keyword evidence="2" id="KW-0812">Transmembrane</keyword>
<feature type="transmembrane region" description="Helical" evidence="2">
    <location>
        <begin position="34"/>
        <end position="52"/>
    </location>
</feature>
<dbReference type="Pfam" id="PF01966">
    <property type="entry name" value="HD"/>
    <property type="match status" value="1"/>
</dbReference>
<feature type="compositionally biased region" description="Basic and acidic residues" evidence="1">
    <location>
        <begin position="763"/>
        <end position="783"/>
    </location>
</feature>
<feature type="transmembrane region" description="Helical" evidence="2">
    <location>
        <begin position="345"/>
        <end position="367"/>
    </location>
</feature>
<comment type="caution">
    <text evidence="4">The sequence shown here is derived from an EMBL/GenBank/DDBJ whole genome shotgun (WGS) entry which is preliminary data.</text>
</comment>
<evidence type="ECO:0000256" key="2">
    <source>
        <dbReference type="SAM" id="Phobius"/>
    </source>
</evidence>
<keyword evidence="2" id="KW-1133">Transmembrane helix</keyword>
<accession>A0A932LYZ9</accession>
<dbReference type="Proteomes" id="UP000741360">
    <property type="component" value="Unassembled WGS sequence"/>
</dbReference>
<dbReference type="CDD" id="cd00077">
    <property type="entry name" value="HDc"/>
    <property type="match status" value="1"/>
</dbReference>
<dbReference type="Pfam" id="PF07697">
    <property type="entry name" value="7TMR-HDED"/>
    <property type="match status" value="1"/>
</dbReference>
<dbReference type="SUPFAM" id="SSF109604">
    <property type="entry name" value="HD-domain/PDEase-like"/>
    <property type="match status" value="1"/>
</dbReference>
<feature type="transmembrane region" description="Helical" evidence="2">
    <location>
        <begin position="479"/>
        <end position="500"/>
    </location>
</feature>
<dbReference type="AlphaFoldDB" id="A0A932LYZ9"/>
<feature type="region of interest" description="Disordered" evidence="1">
    <location>
        <begin position="741"/>
        <end position="789"/>
    </location>
</feature>
<organism evidence="4 5">
    <name type="scientific">Tectimicrobiota bacterium</name>
    <dbReference type="NCBI Taxonomy" id="2528274"/>
    <lineage>
        <taxon>Bacteria</taxon>
        <taxon>Pseudomonadati</taxon>
        <taxon>Nitrospinota/Tectimicrobiota group</taxon>
        <taxon>Candidatus Tectimicrobiota</taxon>
    </lineage>
</organism>
<sequence>MEADKNLRNKSSVPKKKTLSSSIPATLWMNKNQMYRWLLGLGTVLLLTFLLAPTIELPSTPLGVGGIAPRDFKAPESFLVEDVASTLTRRQEAMRGVRSVYDFDSTLAPEIVERLKAAFAAANRRGGSDRQFEETLGVSLPEETRDLLRKQGFNARIGDLAATLVQRVMAPGVAAGGEITETDRQKGIVLREVSANTESVMADPGTLVDVNRIRPVIDRALRGVVPASERHLRPVVTALGAAVIEPNVSLNRRETEQRKTAAYQGVKPVYLQVQKGEMIVREGEKISAEQLSKLNALNSFRKKGGGIFGVIGLNILIILLIYIIWRYVEKFKPKLATHFPTLVLLSLILVGNLALVKISLLMAGALARSVSYIEMSSYFYAFPYTAGAMVIVILFSADVGVVYSLISALLIGIMMREGWSYPLVALIGGLVATSRVGEYKKRSAITETGLLVGLANIVTIVALNLISGELWSAKAFFEIVLGFLGGVLAAMVVSVALPIVESVFGMTSDIKLLELADLNHPLLRRLAVQAPGTYHHSIMVGNLAEEAASAIGANALLARVGSYYHDIGKANRPEYFVENQAGAKNKHDKLSPSMSSLVLISHVKEGIEMARQSKLPRKIIDIIPQHHGTGLIGYFYNKAKEKEDPEHGLVKEEDYRYPGPKPQSKEAAIVLLADPVEAASRALVDPTPARIRGLVQRIVNSRFVDGQMDECDLTLRDLHLIAKSFVRILTGIFHQRLSYPATEERGSGDEEHYNGNGASGRKPAKEGEDRSAEDKEQAGEIIRRLGMSG</sequence>
<dbReference type="InterPro" id="IPR052722">
    <property type="entry name" value="PgpH_phosphodiesterase"/>
</dbReference>
<dbReference type="Gene3D" id="1.10.3210.10">
    <property type="entry name" value="Hypothetical protein af1432"/>
    <property type="match status" value="1"/>
</dbReference>
<reference evidence="4" key="1">
    <citation type="submission" date="2020-07" db="EMBL/GenBank/DDBJ databases">
        <title>Huge and variable diversity of episymbiotic CPR bacteria and DPANN archaea in groundwater ecosystems.</title>
        <authorList>
            <person name="He C.Y."/>
            <person name="Keren R."/>
            <person name="Whittaker M."/>
            <person name="Farag I.F."/>
            <person name="Doudna J."/>
            <person name="Cate J.H.D."/>
            <person name="Banfield J.F."/>
        </authorList>
    </citation>
    <scope>NUCLEOTIDE SEQUENCE</scope>
    <source>
        <strain evidence="4">NC_groundwater_717_Ag_S-0.2um_59_8</strain>
    </source>
</reference>
<feature type="transmembrane region" description="Helical" evidence="2">
    <location>
        <begin position="419"/>
        <end position="437"/>
    </location>
</feature>
<evidence type="ECO:0000259" key="3">
    <source>
        <dbReference type="SMART" id="SM00471"/>
    </source>
</evidence>
<dbReference type="InterPro" id="IPR011621">
    <property type="entry name" value="Metal-dep_PHydrolase_7TM_intra"/>
</dbReference>
<evidence type="ECO:0000256" key="1">
    <source>
        <dbReference type="SAM" id="MobiDB-lite"/>
    </source>
</evidence>
<feature type="transmembrane region" description="Helical" evidence="2">
    <location>
        <begin position="449"/>
        <end position="467"/>
    </location>
</feature>
<feature type="transmembrane region" description="Helical" evidence="2">
    <location>
        <begin position="307"/>
        <end position="325"/>
    </location>
</feature>
<dbReference type="InterPro" id="IPR011624">
    <property type="entry name" value="Metal-dep_PHydrolase_7TM_extra"/>
</dbReference>
<feature type="compositionally biased region" description="Basic and acidic residues" evidence="1">
    <location>
        <begin position="742"/>
        <end position="753"/>
    </location>
</feature>
<feature type="domain" description="HD/PDEase" evidence="3">
    <location>
        <begin position="529"/>
        <end position="688"/>
    </location>
</feature>
<dbReference type="NCBIfam" id="TIGR00277">
    <property type="entry name" value="HDIG"/>
    <property type="match status" value="1"/>
</dbReference>
<proteinExistence type="predicted"/>
<dbReference type="InterPro" id="IPR003607">
    <property type="entry name" value="HD/PDEase_dom"/>
</dbReference>
<evidence type="ECO:0000313" key="4">
    <source>
        <dbReference type="EMBL" id="MBI3013913.1"/>
    </source>
</evidence>
<evidence type="ECO:0000313" key="5">
    <source>
        <dbReference type="Proteomes" id="UP000741360"/>
    </source>
</evidence>
<dbReference type="EMBL" id="JACPSX010000039">
    <property type="protein sequence ID" value="MBI3013913.1"/>
    <property type="molecule type" value="Genomic_DNA"/>
</dbReference>
<keyword evidence="2" id="KW-0472">Membrane</keyword>
<feature type="transmembrane region" description="Helical" evidence="2">
    <location>
        <begin position="388"/>
        <end position="413"/>
    </location>
</feature>
<dbReference type="SMART" id="SM00471">
    <property type="entry name" value="HDc"/>
    <property type="match status" value="1"/>
</dbReference>
<dbReference type="InterPro" id="IPR006675">
    <property type="entry name" value="HDIG_dom"/>
</dbReference>
<dbReference type="Pfam" id="PF07698">
    <property type="entry name" value="7TM-7TMR_HD"/>
    <property type="match status" value="1"/>
</dbReference>
<gene>
    <name evidence="4" type="ORF">HYY65_02345</name>
</gene>
<dbReference type="InterPro" id="IPR006674">
    <property type="entry name" value="HD_domain"/>
</dbReference>
<protein>
    <submittedName>
        <fullName evidence="4">HDIG domain-containing protein</fullName>
    </submittedName>
</protein>
<name>A0A932LYZ9_UNCTE</name>
<dbReference type="PANTHER" id="PTHR36442">
    <property type="entry name" value="CYCLIC-DI-AMP PHOSPHODIESTERASE PGPH"/>
    <property type="match status" value="1"/>
</dbReference>